<dbReference type="AlphaFoldDB" id="A0AAN7YP98"/>
<dbReference type="CDD" id="cd09078">
    <property type="entry name" value="nSMase"/>
    <property type="match status" value="1"/>
</dbReference>
<dbReference type="PANTHER" id="PTHR16320:SF1">
    <property type="entry name" value="SPHINGOMYELINASE DDB_G0288017"/>
    <property type="match status" value="1"/>
</dbReference>
<evidence type="ECO:0000259" key="4">
    <source>
        <dbReference type="Pfam" id="PF03372"/>
    </source>
</evidence>
<dbReference type="GO" id="GO:0005576">
    <property type="term" value="C:extracellular region"/>
    <property type="evidence" value="ECO:0007669"/>
    <property type="project" value="InterPro"/>
</dbReference>
<evidence type="ECO:0000256" key="1">
    <source>
        <dbReference type="ARBA" id="ARBA00006335"/>
    </source>
</evidence>
<name>A0AAN7YP98_9MYCE</name>
<evidence type="ECO:0000313" key="6">
    <source>
        <dbReference type="Proteomes" id="UP001344447"/>
    </source>
</evidence>
<dbReference type="EMBL" id="JAVFKY010000003">
    <property type="protein sequence ID" value="KAK5578674.1"/>
    <property type="molecule type" value="Genomic_DNA"/>
</dbReference>
<reference evidence="5 6" key="1">
    <citation type="submission" date="2023-11" db="EMBL/GenBank/DDBJ databases">
        <title>Dfirmibasis_genome.</title>
        <authorList>
            <person name="Edelbroek B."/>
            <person name="Kjellin J."/>
            <person name="Jerlstrom-Hultqvist J."/>
            <person name="Soderbom F."/>
        </authorList>
    </citation>
    <scope>NUCLEOTIDE SEQUENCE [LARGE SCALE GENOMIC DNA]</scope>
    <source>
        <strain evidence="5 6">TNS-C-14</strain>
    </source>
</reference>
<comment type="caution">
    <text evidence="5">The sequence shown here is derived from an EMBL/GenBank/DDBJ whole genome shotgun (WGS) entry which is preliminary data.</text>
</comment>
<accession>A0AAN7YP98</accession>
<dbReference type="GO" id="GO:0004767">
    <property type="term" value="F:sphingomyelin phosphodiesterase activity"/>
    <property type="evidence" value="ECO:0007669"/>
    <property type="project" value="UniProtKB-EC"/>
</dbReference>
<evidence type="ECO:0000256" key="3">
    <source>
        <dbReference type="ARBA" id="ARBA00022801"/>
    </source>
</evidence>
<dbReference type="Proteomes" id="UP001344447">
    <property type="component" value="Unassembled WGS sequence"/>
</dbReference>
<gene>
    <name evidence="5" type="ORF">RB653_008347</name>
</gene>
<dbReference type="InterPro" id="IPR005135">
    <property type="entry name" value="Endo/exonuclease/phosphatase"/>
</dbReference>
<dbReference type="SUPFAM" id="SSF56219">
    <property type="entry name" value="DNase I-like"/>
    <property type="match status" value="1"/>
</dbReference>
<dbReference type="FunFam" id="3.60.10.10:FF:000217">
    <property type="entry name" value="Sphingomyelinase DDB_G0288017"/>
    <property type="match status" value="1"/>
</dbReference>
<organism evidence="5 6">
    <name type="scientific">Dictyostelium firmibasis</name>
    <dbReference type="NCBI Taxonomy" id="79012"/>
    <lineage>
        <taxon>Eukaryota</taxon>
        <taxon>Amoebozoa</taxon>
        <taxon>Evosea</taxon>
        <taxon>Eumycetozoa</taxon>
        <taxon>Dictyostelia</taxon>
        <taxon>Dictyosteliales</taxon>
        <taxon>Dictyosteliaceae</taxon>
        <taxon>Dictyostelium</taxon>
    </lineage>
</organism>
<feature type="domain" description="Endonuclease/exonuclease/phosphatase" evidence="4">
    <location>
        <begin position="113"/>
        <end position="297"/>
    </location>
</feature>
<dbReference type="InterPro" id="IPR017766">
    <property type="entry name" value="Sphingomyelinase/PLipase_C"/>
</dbReference>
<comment type="similarity">
    <text evidence="1">Belongs to the neutral sphingomyelinase family.</text>
</comment>
<dbReference type="PANTHER" id="PTHR16320">
    <property type="entry name" value="SPHINGOMYELINASE FAMILY MEMBER"/>
    <property type="match status" value="1"/>
</dbReference>
<sequence>MTKTIKLLTYNVFIRPPGIKNNENDWKDERIECLISDSLSPHINYNKGSKSAQGIPNAVYSVDKTGFPYIPYFSPWKYPVYGKLMEVTGMNKKAKSPPSPSPLKQQNLHNNSSDYQTIEPFKSILGQYDIICLQELFSAFSYRQRRFIENAEKQGFQYYATSPSPPYLRSTFLVDGGLTVISKYPIVASDYFLYEQGVDSDMLSSKGILYTKIKVVPTGSSTDDDNFIHLFTTHMQASYAPKSDGTKTVQASATKDQASNYKNDNIRLIQLNQLREFIFEKTYKDKSKIILAGDLNVNGRVSKDDPKDGESYLQMLELLSNSEQRDLPTGKKIFSIQDLLRDDFNGEHPPTVGDIKFLKEKKQEIPLETVLTNPNDYGCMKRLDYILILNREFETSIDGVDINFKLASPTQNSKQSVVTPVKGSTKVDPFFIQGFPFTQLSDHYGVSTILQINK</sequence>
<evidence type="ECO:0000256" key="2">
    <source>
        <dbReference type="ARBA" id="ARBA00012369"/>
    </source>
</evidence>
<dbReference type="InterPro" id="IPR038772">
    <property type="entry name" value="Sph/SMPD2-like"/>
</dbReference>
<dbReference type="Gene3D" id="3.60.10.10">
    <property type="entry name" value="Endonuclease/exonuclease/phosphatase"/>
    <property type="match status" value="1"/>
</dbReference>
<keyword evidence="6" id="KW-1185">Reference proteome</keyword>
<evidence type="ECO:0000313" key="5">
    <source>
        <dbReference type="EMBL" id="KAK5578674.1"/>
    </source>
</evidence>
<dbReference type="Pfam" id="PF03372">
    <property type="entry name" value="Exo_endo_phos"/>
    <property type="match status" value="1"/>
</dbReference>
<protein>
    <recommendedName>
        <fullName evidence="2">sphingomyelin phosphodiesterase</fullName>
        <ecNumber evidence="2">3.1.4.12</ecNumber>
    </recommendedName>
</protein>
<dbReference type="InterPro" id="IPR036691">
    <property type="entry name" value="Endo/exonu/phosph_ase_sf"/>
</dbReference>
<dbReference type="EC" id="3.1.4.12" evidence="2"/>
<proteinExistence type="inferred from homology"/>
<keyword evidence="3" id="KW-0378">Hydrolase</keyword>
<dbReference type="GO" id="GO:0005737">
    <property type="term" value="C:cytoplasm"/>
    <property type="evidence" value="ECO:0007669"/>
    <property type="project" value="TreeGrafter"/>
</dbReference>